<gene>
    <name evidence="2" type="ORF">CUNI_LOCUS20806</name>
</gene>
<sequence>MTKVRTILAEFCSPKDILAINRLGLIKPEERENQPIPWRHRLPIAERRGFVLSEMRASLKPPSKLTTRDKTKVVEAARSSVDSKMGECLLNNQTRQDTSLGSRIGKLNREKRRTEITHQQAQEIFMKGSRTLRLEPLILVERSPSEHAFYESDEGKDSEIPKLPGYMRPLRTGRKTPSMLTTIEAFTLETKKKRNIWEEVLQEKETPRFKSSTMPTIRLSEEEVSQLQLGHMLHKPTKESICGKRFRGSSSSLTDGRLGKTGALRTPEVKKDSLLVEAEPESELSCFITQLPQNCFEKQHVKQEPSVSKRLSKSMLSL</sequence>
<protein>
    <submittedName>
        <fullName evidence="2">Uncharacterized protein</fullName>
    </submittedName>
</protein>
<dbReference type="OrthoDB" id="6140847at2759"/>
<feature type="region of interest" description="Disordered" evidence="1">
    <location>
        <begin position="149"/>
        <end position="173"/>
    </location>
</feature>
<reference evidence="2" key="1">
    <citation type="submission" date="2021-04" db="EMBL/GenBank/DDBJ databases">
        <authorList>
            <consortium name="Molecular Ecology Group"/>
        </authorList>
    </citation>
    <scope>NUCLEOTIDE SEQUENCE</scope>
</reference>
<evidence type="ECO:0000256" key="1">
    <source>
        <dbReference type="SAM" id="MobiDB-lite"/>
    </source>
</evidence>
<dbReference type="EMBL" id="CAJHNH020008101">
    <property type="protein sequence ID" value="CAG5135248.1"/>
    <property type="molecule type" value="Genomic_DNA"/>
</dbReference>
<feature type="compositionally biased region" description="Basic and acidic residues" evidence="1">
    <location>
        <begin position="149"/>
        <end position="160"/>
    </location>
</feature>
<comment type="caution">
    <text evidence="2">The sequence shown here is derived from an EMBL/GenBank/DDBJ whole genome shotgun (WGS) entry which is preliminary data.</text>
</comment>
<dbReference type="AlphaFoldDB" id="A0A8S4A4L3"/>
<name>A0A8S4A4L3_9EUPU</name>
<keyword evidence="3" id="KW-1185">Reference proteome</keyword>
<evidence type="ECO:0000313" key="3">
    <source>
        <dbReference type="Proteomes" id="UP000678393"/>
    </source>
</evidence>
<evidence type="ECO:0000313" key="2">
    <source>
        <dbReference type="EMBL" id="CAG5135248.1"/>
    </source>
</evidence>
<proteinExistence type="predicted"/>
<accession>A0A8S4A4L3</accession>
<organism evidence="2 3">
    <name type="scientific">Candidula unifasciata</name>
    <dbReference type="NCBI Taxonomy" id="100452"/>
    <lineage>
        <taxon>Eukaryota</taxon>
        <taxon>Metazoa</taxon>
        <taxon>Spiralia</taxon>
        <taxon>Lophotrochozoa</taxon>
        <taxon>Mollusca</taxon>
        <taxon>Gastropoda</taxon>
        <taxon>Heterobranchia</taxon>
        <taxon>Euthyneura</taxon>
        <taxon>Panpulmonata</taxon>
        <taxon>Eupulmonata</taxon>
        <taxon>Stylommatophora</taxon>
        <taxon>Helicina</taxon>
        <taxon>Helicoidea</taxon>
        <taxon>Geomitridae</taxon>
        <taxon>Candidula</taxon>
    </lineage>
</organism>
<dbReference type="Proteomes" id="UP000678393">
    <property type="component" value="Unassembled WGS sequence"/>
</dbReference>